<dbReference type="PANTHER" id="PTHR42886">
    <property type="entry name" value="RE40534P-RELATED"/>
    <property type="match status" value="1"/>
</dbReference>
<dbReference type="Gene3D" id="3.40.50.1820">
    <property type="entry name" value="alpha/beta hydrolase"/>
    <property type="match status" value="1"/>
</dbReference>
<evidence type="ECO:0000259" key="1">
    <source>
        <dbReference type="Pfam" id="PF00561"/>
    </source>
</evidence>
<protein>
    <submittedName>
        <fullName evidence="2">Pimeloyl-ACP methyl ester carboxylesterase</fullName>
    </submittedName>
</protein>
<dbReference type="EMBL" id="FMWL01000006">
    <property type="protein sequence ID" value="SCZ79088.1"/>
    <property type="molecule type" value="Genomic_DNA"/>
</dbReference>
<dbReference type="InterPro" id="IPR000073">
    <property type="entry name" value="AB_hydrolase_1"/>
</dbReference>
<dbReference type="OrthoDB" id="9812921at2"/>
<organism evidence="2 3">
    <name type="scientific">Acidaminobacter hydrogenoformans DSM 2784</name>
    <dbReference type="NCBI Taxonomy" id="1120920"/>
    <lineage>
        <taxon>Bacteria</taxon>
        <taxon>Bacillati</taxon>
        <taxon>Bacillota</taxon>
        <taxon>Clostridia</taxon>
        <taxon>Peptostreptococcales</taxon>
        <taxon>Acidaminobacteraceae</taxon>
        <taxon>Acidaminobacter</taxon>
    </lineage>
</organism>
<dbReference type="AlphaFoldDB" id="A0A1G5RZ16"/>
<reference evidence="2 3" key="1">
    <citation type="submission" date="2016-10" db="EMBL/GenBank/DDBJ databases">
        <authorList>
            <person name="de Groot N.N."/>
        </authorList>
    </citation>
    <scope>NUCLEOTIDE SEQUENCE [LARGE SCALE GENOMIC DNA]</scope>
    <source>
        <strain evidence="2 3">DSM 2784</strain>
    </source>
</reference>
<proteinExistence type="predicted"/>
<keyword evidence="3" id="KW-1185">Reference proteome</keyword>
<dbReference type="InterPro" id="IPR029058">
    <property type="entry name" value="AB_hydrolase_fold"/>
</dbReference>
<feature type="domain" description="AB hydrolase-1" evidence="1">
    <location>
        <begin position="140"/>
        <end position="273"/>
    </location>
</feature>
<dbReference type="Pfam" id="PF00561">
    <property type="entry name" value="Abhydrolase_1"/>
    <property type="match status" value="1"/>
</dbReference>
<evidence type="ECO:0000313" key="2">
    <source>
        <dbReference type="EMBL" id="SCZ79088.1"/>
    </source>
</evidence>
<dbReference type="SUPFAM" id="SSF53474">
    <property type="entry name" value="alpha/beta-Hydrolases"/>
    <property type="match status" value="1"/>
</dbReference>
<dbReference type="Proteomes" id="UP000199208">
    <property type="component" value="Unassembled WGS sequence"/>
</dbReference>
<sequence length="383" mass="44697">MNMDFATAFPIGYRDFHKDPTYNFQLNRWHSLGLMPSEDLQGLGTKIITFADWKSEMVQLAEKATSENRLRNAAFYYRAAEFYTINGDQPDKEFYYDKFSGLFYQTIDSKLVERKFIPYTDRTELPVLRIRSKSDHKGTILLHGGFDSFLEEWYLIMEYLSTNGFDVIAFEGPGQGHMLIKQGVPLDYQWEKPVKAVLDHYGLNDATLFGLSMGGWFCLRAAAFEPRIKNVITSGHAVDYSRIPPAFARWLMMFFIKYFRAYTGRSFKKMAARGGIKGWQVNNLAHITKQDPLEAFEYSLNLNKQNLNCDHIKQNVLYLTGRDDHFIPFKMHDIQLKLFTNVKSLKDRVYEQEDYANHHCQIGNIKLMLDDIVEWLETLESHQ</sequence>
<dbReference type="STRING" id="1120920.SAMN03080599_01588"/>
<dbReference type="PANTHER" id="PTHR42886:SF29">
    <property type="entry name" value="PUMMELIG, ISOFORM A"/>
    <property type="match status" value="1"/>
</dbReference>
<gene>
    <name evidence="2" type="ORF">SAMN03080599_01588</name>
</gene>
<accession>A0A1G5RZ16</accession>
<evidence type="ECO:0000313" key="3">
    <source>
        <dbReference type="Proteomes" id="UP000199208"/>
    </source>
</evidence>
<name>A0A1G5RZ16_9FIRM</name>